<dbReference type="PROSITE" id="PS51450">
    <property type="entry name" value="LRR"/>
    <property type="match status" value="1"/>
</dbReference>
<dbReference type="SUPFAM" id="SSF52058">
    <property type="entry name" value="L domain-like"/>
    <property type="match status" value="1"/>
</dbReference>
<feature type="domain" description="Protein kinase" evidence="20">
    <location>
        <begin position="490"/>
        <end position="761"/>
    </location>
</feature>
<evidence type="ECO:0000256" key="2">
    <source>
        <dbReference type="ARBA" id="ARBA00008684"/>
    </source>
</evidence>
<keyword evidence="8" id="KW-0677">Repeat</keyword>
<dbReference type="InterPro" id="IPR003591">
    <property type="entry name" value="Leu-rich_rpt_typical-subtyp"/>
</dbReference>
<evidence type="ECO:0000256" key="9">
    <source>
        <dbReference type="ARBA" id="ARBA00022741"/>
    </source>
</evidence>
<proteinExistence type="inferred from homology"/>
<keyword evidence="11 16" id="KW-0067">ATP-binding</keyword>
<keyword evidence="7 19" id="KW-0732">Signal</keyword>
<dbReference type="PANTHER" id="PTHR47986:SF10">
    <property type="entry name" value="RECEPTOR-LIKE KINASE TMK4"/>
    <property type="match status" value="1"/>
</dbReference>
<dbReference type="Pfam" id="PF00560">
    <property type="entry name" value="LRR_1"/>
    <property type="match status" value="4"/>
</dbReference>
<dbReference type="PROSITE" id="PS50011">
    <property type="entry name" value="PROTEIN_KINASE_DOM"/>
    <property type="match status" value="1"/>
</dbReference>
<dbReference type="InterPro" id="IPR001245">
    <property type="entry name" value="Ser-Thr/Tyr_kinase_cat_dom"/>
</dbReference>
<keyword evidence="15" id="KW-0325">Glycoprotein</keyword>
<evidence type="ECO:0000256" key="1">
    <source>
        <dbReference type="ARBA" id="ARBA00004167"/>
    </source>
</evidence>
<keyword evidence="9 16" id="KW-0547">Nucleotide-binding</keyword>
<dbReference type="PANTHER" id="PTHR47986">
    <property type="entry name" value="OSJNBA0070M12.3 PROTEIN"/>
    <property type="match status" value="1"/>
</dbReference>
<dbReference type="PROSITE" id="PS00108">
    <property type="entry name" value="PROTEIN_KINASE_ST"/>
    <property type="match status" value="1"/>
</dbReference>
<evidence type="ECO:0000313" key="21">
    <source>
        <dbReference type="EMBL" id="KAH7572959.1"/>
    </source>
</evidence>
<dbReference type="InterPro" id="IPR008271">
    <property type="entry name" value="Ser/Thr_kinase_AS"/>
</dbReference>
<dbReference type="Pfam" id="PF13855">
    <property type="entry name" value="LRR_8"/>
    <property type="match status" value="1"/>
</dbReference>
<keyword evidence="12 18" id="KW-1133">Transmembrane helix</keyword>
<dbReference type="InterPro" id="IPR001611">
    <property type="entry name" value="Leu-rich_rpt"/>
</dbReference>
<evidence type="ECO:0000256" key="14">
    <source>
        <dbReference type="ARBA" id="ARBA00023170"/>
    </source>
</evidence>
<dbReference type="SMART" id="SM00220">
    <property type="entry name" value="S_TKc"/>
    <property type="match status" value="1"/>
</dbReference>
<keyword evidence="4" id="KW-0433">Leucine-rich repeat</keyword>
<dbReference type="Proteomes" id="UP000827721">
    <property type="component" value="Unassembled WGS sequence"/>
</dbReference>
<evidence type="ECO:0000256" key="19">
    <source>
        <dbReference type="SAM" id="SignalP"/>
    </source>
</evidence>
<accession>A0ABQ8I8J8</accession>
<dbReference type="PROSITE" id="PS00107">
    <property type="entry name" value="PROTEIN_KINASE_ATP"/>
    <property type="match status" value="1"/>
</dbReference>
<dbReference type="SMART" id="SM00369">
    <property type="entry name" value="LRR_TYP"/>
    <property type="match status" value="3"/>
</dbReference>
<evidence type="ECO:0000256" key="11">
    <source>
        <dbReference type="ARBA" id="ARBA00022840"/>
    </source>
</evidence>
<feature type="chain" id="PRO_5046103510" description="Protein kinase domain-containing protein" evidence="19">
    <location>
        <begin position="26"/>
        <end position="777"/>
    </location>
</feature>
<dbReference type="Pfam" id="PF00069">
    <property type="entry name" value="Pkinase"/>
    <property type="match status" value="1"/>
</dbReference>
<evidence type="ECO:0000256" key="12">
    <source>
        <dbReference type="ARBA" id="ARBA00022989"/>
    </source>
</evidence>
<keyword evidence="3" id="KW-0723">Serine/threonine-protein kinase</keyword>
<evidence type="ECO:0000256" key="13">
    <source>
        <dbReference type="ARBA" id="ARBA00023136"/>
    </source>
</evidence>
<dbReference type="Gene3D" id="3.80.10.10">
    <property type="entry name" value="Ribonuclease Inhibitor"/>
    <property type="match status" value="2"/>
</dbReference>
<evidence type="ECO:0000256" key="6">
    <source>
        <dbReference type="ARBA" id="ARBA00022692"/>
    </source>
</evidence>
<evidence type="ECO:0000256" key="17">
    <source>
        <dbReference type="SAM" id="MobiDB-lite"/>
    </source>
</evidence>
<evidence type="ECO:0000256" key="18">
    <source>
        <dbReference type="SAM" id="Phobius"/>
    </source>
</evidence>
<evidence type="ECO:0000256" key="7">
    <source>
        <dbReference type="ARBA" id="ARBA00022729"/>
    </source>
</evidence>
<dbReference type="InterPro" id="IPR011009">
    <property type="entry name" value="Kinase-like_dom_sf"/>
</dbReference>
<sequence>MRLLSLSTVLLFLLLLLAITTTADADDSAAMLKFAQSLTTLPSGWSSKSSTGYCEWTGVNCDSSDRFVASISLARSKLSGSLPDDISSLSQLKTLSLQFNALSSPIPNLSKLASIQEIYLDGNNFTSVPTCCFDGLSNLQTLSLSQNNLSPWSFPMELNKSTGLTTLYLDNTNLMGPIPDIFDSFASLQNVRLSYNNLMGPLPASFANSEIQNIWFHDQTMGLSGRLDVLSVPESVISLPALVNVSLQNNKLQGPYPAFPSSVQKVSIDNNDYCLSNSQAGKPCDPQEITTINLANKHLEGTISPAYANLTALKSLYLQQNNLTGPIPDSLTKIATLQTIDVSNNNISGKIPTFGAGVKLITAPGNPFIGTDVNTAPPPPGSSSPSNRASGSGKGYSLSTGIIAAIVVFFVVYKFLVKRKHGKFGRVKNPEAENGMPKNEVICGIGMNSYNGVPSELRSQSSGDRSDRRLFEGGNVSITIDVLRQVTDNFSEANILGRGGFGIVYKGELHDGTKIAVKRMESNSMGTKGLSEFQAEIAVLTKVRHRHLVALLGYCINGNERLLRITIALDVARGVEYLHSLAQQSFIHRDLKPSNILIGDDMRAKVADFGLVKNAPDGKYSLETRLAGTFGHLAPEYAATGRVTTKIDVYAYGVVLMEIITGRKSLDDSMPDEKAHLVTWFRRQAGGGPGRAGRSPWAQVMLGAPSLLLIVNKENIPKAIDETLTLESIFKVAELAGHCTARKPYQRPDMGHAVNVLGPLVEQWKPANHEDEEAYGI</sequence>
<keyword evidence="22" id="KW-1185">Reference proteome</keyword>
<feature type="signal peptide" evidence="19">
    <location>
        <begin position="1"/>
        <end position="25"/>
    </location>
</feature>
<evidence type="ECO:0000256" key="5">
    <source>
        <dbReference type="ARBA" id="ARBA00022679"/>
    </source>
</evidence>
<dbReference type="InterPro" id="IPR000719">
    <property type="entry name" value="Prot_kinase_dom"/>
</dbReference>
<feature type="transmembrane region" description="Helical" evidence="18">
    <location>
        <begin position="396"/>
        <end position="416"/>
    </location>
</feature>
<evidence type="ECO:0000256" key="8">
    <source>
        <dbReference type="ARBA" id="ARBA00022737"/>
    </source>
</evidence>
<comment type="caution">
    <text evidence="21">The sequence shown here is derived from an EMBL/GenBank/DDBJ whole genome shotgun (WGS) entry which is preliminary data.</text>
</comment>
<dbReference type="Pfam" id="PF07714">
    <property type="entry name" value="PK_Tyr_Ser-Thr"/>
    <property type="match status" value="1"/>
</dbReference>
<dbReference type="Gene3D" id="3.30.200.20">
    <property type="entry name" value="Phosphorylase Kinase, domain 1"/>
    <property type="match status" value="1"/>
</dbReference>
<protein>
    <recommendedName>
        <fullName evidence="20">Protein kinase domain-containing protein</fullName>
    </recommendedName>
</protein>
<keyword evidence="6 18" id="KW-0812">Transmembrane</keyword>
<evidence type="ECO:0000256" key="16">
    <source>
        <dbReference type="PROSITE-ProRule" id="PRU10141"/>
    </source>
</evidence>
<evidence type="ECO:0000256" key="10">
    <source>
        <dbReference type="ARBA" id="ARBA00022777"/>
    </source>
</evidence>
<feature type="binding site" evidence="16">
    <location>
        <position position="518"/>
    </location>
    <ligand>
        <name>ATP</name>
        <dbReference type="ChEBI" id="CHEBI:30616"/>
    </ligand>
</feature>
<evidence type="ECO:0000313" key="22">
    <source>
        <dbReference type="Proteomes" id="UP000827721"/>
    </source>
</evidence>
<dbReference type="InterPro" id="IPR032675">
    <property type="entry name" value="LRR_dom_sf"/>
</dbReference>
<organism evidence="21 22">
    <name type="scientific">Xanthoceras sorbifolium</name>
    <dbReference type="NCBI Taxonomy" id="99658"/>
    <lineage>
        <taxon>Eukaryota</taxon>
        <taxon>Viridiplantae</taxon>
        <taxon>Streptophyta</taxon>
        <taxon>Embryophyta</taxon>
        <taxon>Tracheophyta</taxon>
        <taxon>Spermatophyta</taxon>
        <taxon>Magnoliopsida</taxon>
        <taxon>eudicotyledons</taxon>
        <taxon>Gunneridae</taxon>
        <taxon>Pentapetalae</taxon>
        <taxon>rosids</taxon>
        <taxon>malvids</taxon>
        <taxon>Sapindales</taxon>
        <taxon>Sapindaceae</taxon>
        <taxon>Xanthoceroideae</taxon>
        <taxon>Xanthoceras</taxon>
    </lineage>
</organism>
<comment type="similarity">
    <text evidence="2">Belongs to the protein kinase superfamily. Ser/Thr protein kinase family.</text>
</comment>
<dbReference type="Gene3D" id="1.10.510.10">
    <property type="entry name" value="Transferase(Phosphotransferase) domain 1"/>
    <property type="match status" value="1"/>
</dbReference>
<evidence type="ECO:0000256" key="4">
    <source>
        <dbReference type="ARBA" id="ARBA00022614"/>
    </source>
</evidence>
<dbReference type="SMART" id="SM00365">
    <property type="entry name" value="LRR_SD22"/>
    <property type="match status" value="3"/>
</dbReference>
<dbReference type="InterPro" id="IPR052422">
    <property type="entry name" value="Auxin_Ser/Thr_Kinase"/>
</dbReference>
<keyword evidence="14" id="KW-0675">Receptor</keyword>
<gene>
    <name evidence="21" type="ORF">JRO89_XS03G0042100</name>
</gene>
<keyword evidence="10" id="KW-0418">Kinase</keyword>
<keyword evidence="13 18" id="KW-0472">Membrane</keyword>
<dbReference type="InterPro" id="IPR013210">
    <property type="entry name" value="LRR_N_plant-typ"/>
</dbReference>
<feature type="region of interest" description="Disordered" evidence="17">
    <location>
        <begin position="369"/>
        <end position="391"/>
    </location>
</feature>
<dbReference type="InterPro" id="IPR017441">
    <property type="entry name" value="Protein_kinase_ATP_BS"/>
</dbReference>
<name>A0ABQ8I8J8_9ROSI</name>
<dbReference type="EMBL" id="JAFEMO010000003">
    <property type="protein sequence ID" value="KAH7572959.1"/>
    <property type="molecule type" value="Genomic_DNA"/>
</dbReference>
<reference evidence="21 22" key="1">
    <citation type="submission" date="2021-02" db="EMBL/GenBank/DDBJ databases">
        <title>Plant Genome Project.</title>
        <authorList>
            <person name="Zhang R.-G."/>
        </authorList>
    </citation>
    <scope>NUCLEOTIDE SEQUENCE [LARGE SCALE GENOMIC DNA]</scope>
    <source>
        <tissue evidence="21">Leaves</tissue>
    </source>
</reference>
<evidence type="ECO:0000256" key="15">
    <source>
        <dbReference type="ARBA" id="ARBA00023180"/>
    </source>
</evidence>
<dbReference type="Pfam" id="PF08263">
    <property type="entry name" value="LRRNT_2"/>
    <property type="match status" value="1"/>
</dbReference>
<evidence type="ECO:0000259" key="20">
    <source>
        <dbReference type="PROSITE" id="PS50011"/>
    </source>
</evidence>
<dbReference type="SUPFAM" id="SSF56112">
    <property type="entry name" value="Protein kinase-like (PK-like)"/>
    <property type="match status" value="1"/>
</dbReference>
<keyword evidence="5" id="KW-0808">Transferase</keyword>
<comment type="subcellular location">
    <subcellularLocation>
        <location evidence="1">Membrane</location>
        <topology evidence="1">Single-pass membrane protein</topology>
    </subcellularLocation>
</comment>
<evidence type="ECO:0000256" key="3">
    <source>
        <dbReference type="ARBA" id="ARBA00022527"/>
    </source>
</evidence>